<gene>
    <name evidence="1" type="ORF">GCWU000342_02081</name>
</gene>
<dbReference type="AlphaFoldDB" id="C4GDA8"/>
<organism evidence="1 2">
    <name type="scientific">Shuttleworthella satelles DSM 14600</name>
    <dbReference type="NCBI Taxonomy" id="626523"/>
    <lineage>
        <taxon>Bacteria</taxon>
        <taxon>Bacillati</taxon>
        <taxon>Bacillota</taxon>
        <taxon>Clostridia</taxon>
        <taxon>Lachnospirales</taxon>
        <taxon>Lachnospiraceae</taxon>
        <taxon>Shuttleworthella</taxon>
    </lineage>
</organism>
<proteinExistence type="predicted"/>
<comment type="caution">
    <text evidence="1">The sequence shown here is derived from an EMBL/GenBank/DDBJ whole genome shotgun (WGS) entry which is preliminary data.</text>
</comment>
<evidence type="ECO:0000313" key="1">
    <source>
        <dbReference type="EMBL" id="EEP27387.1"/>
    </source>
</evidence>
<accession>C4GDA8</accession>
<reference evidence="1" key="1">
    <citation type="submission" date="2009-04" db="EMBL/GenBank/DDBJ databases">
        <authorList>
            <person name="Weinstock G."/>
            <person name="Sodergren E."/>
            <person name="Clifton S."/>
            <person name="Fulton L."/>
            <person name="Fulton B."/>
            <person name="Courtney L."/>
            <person name="Fronick C."/>
            <person name="Harrison M."/>
            <person name="Strong C."/>
            <person name="Farmer C."/>
            <person name="Delahaunty K."/>
            <person name="Markovic C."/>
            <person name="Hall O."/>
            <person name="Minx P."/>
            <person name="Tomlinson C."/>
            <person name="Mitreva M."/>
            <person name="Nelson J."/>
            <person name="Hou S."/>
            <person name="Wollam A."/>
            <person name="Pepin K.H."/>
            <person name="Johnson M."/>
            <person name="Bhonagiri V."/>
            <person name="Nash W.E."/>
            <person name="Warren W."/>
            <person name="Chinwalla A."/>
            <person name="Mardis E.R."/>
            <person name="Wilson R.K."/>
        </authorList>
    </citation>
    <scope>NUCLEOTIDE SEQUENCE [LARGE SCALE GENOMIC DNA]</scope>
    <source>
        <strain evidence="1">DSM 14600</strain>
    </source>
</reference>
<keyword evidence="2" id="KW-1185">Reference proteome</keyword>
<dbReference type="EMBL" id="ACIP02000007">
    <property type="protein sequence ID" value="EEP27387.1"/>
    <property type="molecule type" value="Genomic_DNA"/>
</dbReference>
<name>C4GDA8_9FIRM</name>
<dbReference type="Proteomes" id="UP000003494">
    <property type="component" value="Unassembled WGS sequence"/>
</dbReference>
<dbReference type="HOGENOM" id="CLU_2958249_0_0_9"/>
<evidence type="ECO:0000313" key="2">
    <source>
        <dbReference type="Proteomes" id="UP000003494"/>
    </source>
</evidence>
<protein>
    <submittedName>
        <fullName evidence="1">Uncharacterized protein</fullName>
    </submittedName>
</protein>
<sequence>MQNVGRDPAGTRPISVLAPIQPLHEVLICSIARETEAYELMPVRTEGIATGVILGNMLE</sequence>